<sequence length="238" mass="25978">TQGEQGAVVQEVESGKPLVLNPPTSANPPPTYFVDAEGNVRQAEPGEPIVVKQQSPSTSPAKTYIVRQTAEGIVAEEHDLGKPIIINTAPPTGSNLPPMMPFPVMGEDGKPVVDKDGKPVYANLEPMMKYWEFQADQRRADEKHAMWMGLGKQAREEVLPSVPDGIQAILAAAQESKEERKTGPGAKTPASEQQPQVFKCGDCGTEFKISAEILNDPRFESATCEHCKRKWTKEELMA</sequence>
<feature type="region of interest" description="Disordered" evidence="1">
    <location>
        <begin position="174"/>
        <end position="196"/>
    </location>
</feature>
<dbReference type="AlphaFoldDB" id="X1V8T6"/>
<protein>
    <submittedName>
        <fullName evidence="2">Uncharacterized protein</fullName>
    </submittedName>
</protein>
<evidence type="ECO:0000313" key="2">
    <source>
        <dbReference type="EMBL" id="GAJ09266.1"/>
    </source>
</evidence>
<name>X1V8T6_9ZZZZ</name>
<comment type="caution">
    <text evidence="2">The sequence shown here is derived from an EMBL/GenBank/DDBJ whole genome shotgun (WGS) entry which is preliminary data.</text>
</comment>
<proteinExistence type="predicted"/>
<accession>X1V8T6</accession>
<feature type="region of interest" description="Disordered" evidence="1">
    <location>
        <begin position="1"/>
        <end position="30"/>
    </location>
</feature>
<reference evidence="2" key="1">
    <citation type="journal article" date="2014" name="Front. Microbiol.">
        <title>High frequency of phylogenetically diverse reductive dehalogenase-homologous genes in deep subseafloor sedimentary metagenomes.</title>
        <authorList>
            <person name="Kawai M."/>
            <person name="Futagami T."/>
            <person name="Toyoda A."/>
            <person name="Takaki Y."/>
            <person name="Nishi S."/>
            <person name="Hori S."/>
            <person name="Arai W."/>
            <person name="Tsubouchi T."/>
            <person name="Morono Y."/>
            <person name="Uchiyama I."/>
            <person name="Ito T."/>
            <person name="Fujiyama A."/>
            <person name="Inagaki F."/>
            <person name="Takami H."/>
        </authorList>
    </citation>
    <scope>NUCLEOTIDE SEQUENCE</scope>
    <source>
        <strain evidence="2">Expedition CK06-06</strain>
    </source>
</reference>
<organism evidence="2">
    <name type="scientific">marine sediment metagenome</name>
    <dbReference type="NCBI Taxonomy" id="412755"/>
    <lineage>
        <taxon>unclassified sequences</taxon>
        <taxon>metagenomes</taxon>
        <taxon>ecological metagenomes</taxon>
    </lineage>
</organism>
<evidence type="ECO:0000256" key="1">
    <source>
        <dbReference type="SAM" id="MobiDB-lite"/>
    </source>
</evidence>
<feature type="non-terminal residue" evidence="2">
    <location>
        <position position="1"/>
    </location>
</feature>
<dbReference type="EMBL" id="BARW01025498">
    <property type="protein sequence ID" value="GAJ09266.1"/>
    <property type="molecule type" value="Genomic_DNA"/>
</dbReference>
<gene>
    <name evidence="2" type="ORF">S12H4_41787</name>
</gene>